<dbReference type="InterPro" id="IPR009071">
    <property type="entry name" value="HMG_box_dom"/>
</dbReference>
<keyword evidence="1 3" id="KW-0238">DNA-binding</keyword>
<sequence>MNLIFHDELISSQELHPLLRCPPYDLTLSVAELTTPKTPKERQINDNSTRVTDPEEDVIIPRPHNAFIIFRNDYAARMKTSPEKKVSIRLISQMASNQWKQQTDAVKLFFKILADMYQHKHRILYPDYKYSPRFNSARKSRRRKIAKAKKDDLKNKKKGRIITWYIHDNTDKDLQTDKKNDNFRYTDLNISNPRDTKIETLGESPFKQRNYPPATFINYTATPTTPLVLHSTTTTCSQPILPPINFHPYGINNGNSLPFYDIINNNISNDNNDNGSDSASSYYDDNALSPMSFIPIEPMETLSPRSSPPSDECLFWTEHPNNNEREIPTSPFGTLFDNQPIFDI</sequence>
<keyword evidence="2" id="KW-0804">Transcription</keyword>
<reference evidence="5 6" key="1">
    <citation type="submission" date="2014-02" db="EMBL/GenBank/DDBJ databases">
        <title>Single nucleus genome sequencing reveals high similarity among nuclei of an endomycorrhizal fungus.</title>
        <authorList>
            <person name="Lin K."/>
            <person name="Geurts R."/>
            <person name="Zhang Z."/>
            <person name="Limpens E."/>
            <person name="Saunders D.G."/>
            <person name="Mu D."/>
            <person name="Pang E."/>
            <person name="Cao H."/>
            <person name="Cha H."/>
            <person name="Lin T."/>
            <person name="Zhou Q."/>
            <person name="Shang Y."/>
            <person name="Li Y."/>
            <person name="Ivanov S."/>
            <person name="Sharma T."/>
            <person name="Velzen R.V."/>
            <person name="Ruijter N.D."/>
            <person name="Aanen D.K."/>
            <person name="Win J."/>
            <person name="Kamoun S."/>
            <person name="Bisseling T."/>
            <person name="Huang S."/>
        </authorList>
    </citation>
    <scope>NUCLEOTIDE SEQUENCE [LARGE SCALE GENOMIC DNA]</scope>
    <source>
        <strain evidence="6">DAOM197198w</strain>
    </source>
</reference>
<dbReference type="Proteomes" id="UP000022910">
    <property type="component" value="Unassembled WGS sequence"/>
</dbReference>
<accession>A0A015IY68</accession>
<dbReference type="PANTHER" id="PTHR10270:SF161">
    <property type="entry name" value="SEX-DETERMINING REGION Y PROTEIN"/>
    <property type="match status" value="1"/>
</dbReference>
<name>A0A015IY68_RHIIW</name>
<evidence type="ECO:0000256" key="3">
    <source>
        <dbReference type="PROSITE-ProRule" id="PRU00267"/>
    </source>
</evidence>
<dbReference type="Pfam" id="PF00505">
    <property type="entry name" value="HMG_box"/>
    <property type="match status" value="1"/>
</dbReference>
<evidence type="ECO:0000259" key="4">
    <source>
        <dbReference type="PROSITE" id="PS50118"/>
    </source>
</evidence>
<dbReference type="SUPFAM" id="SSF47095">
    <property type="entry name" value="HMG-box"/>
    <property type="match status" value="1"/>
</dbReference>
<dbReference type="STRING" id="1432141.A0A015IY68"/>
<dbReference type="InterPro" id="IPR050140">
    <property type="entry name" value="SRY-related_HMG-box_TF-like"/>
</dbReference>
<organism evidence="5 6">
    <name type="scientific">Rhizophagus irregularis (strain DAOM 197198w)</name>
    <name type="common">Glomus intraradices</name>
    <dbReference type="NCBI Taxonomy" id="1432141"/>
    <lineage>
        <taxon>Eukaryota</taxon>
        <taxon>Fungi</taxon>
        <taxon>Fungi incertae sedis</taxon>
        <taxon>Mucoromycota</taxon>
        <taxon>Glomeromycotina</taxon>
        <taxon>Glomeromycetes</taxon>
        <taxon>Glomerales</taxon>
        <taxon>Glomeraceae</taxon>
        <taxon>Rhizophagus</taxon>
    </lineage>
</organism>
<dbReference type="EMBL" id="JEMT01024806">
    <property type="protein sequence ID" value="EXX62202.1"/>
    <property type="molecule type" value="Genomic_DNA"/>
</dbReference>
<feature type="domain" description="HMG box" evidence="4">
    <location>
        <begin position="60"/>
        <end position="129"/>
    </location>
</feature>
<evidence type="ECO:0000313" key="6">
    <source>
        <dbReference type="Proteomes" id="UP000022910"/>
    </source>
</evidence>
<comment type="caution">
    <text evidence="5">The sequence shown here is derived from an EMBL/GenBank/DDBJ whole genome shotgun (WGS) entry which is preliminary data.</text>
</comment>
<evidence type="ECO:0000313" key="5">
    <source>
        <dbReference type="EMBL" id="EXX62202.1"/>
    </source>
</evidence>
<dbReference type="InterPro" id="IPR036910">
    <property type="entry name" value="HMG_box_dom_sf"/>
</dbReference>
<gene>
    <name evidence="5" type="ORF">RirG_164030</name>
</gene>
<dbReference type="SMR" id="A0A015IY68"/>
<feature type="DNA-binding region" description="HMG box" evidence="3">
    <location>
        <begin position="60"/>
        <end position="129"/>
    </location>
</feature>
<dbReference type="AlphaFoldDB" id="A0A015IY68"/>
<protein>
    <recommendedName>
        <fullName evidence="4">HMG box domain-containing protein</fullName>
    </recommendedName>
</protein>
<proteinExistence type="predicted"/>
<dbReference type="OrthoDB" id="6247875at2759"/>
<dbReference type="CDD" id="cd01389">
    <property type="entry name" value="HMG-box_ROX1-like"/>
    <property type="match status" value="1"/>
</dbReference>
<dbReference type="HOGENOM" id="CLU_806868_0_0_1"/>
<dbReference type="OMA" id="GRIITWY"/>
<keyword evidence="3" id="KW-0539">Nucleus</keyword>
<dbReference type="GO" id="GO:0000978">
    <property type="term" value="F:RNA polymerase II cis-regulatory region sequence-specific DNA binding"/>
    <property type="evidence" value="ECO:0007669"/>
    <property type="project" value="TreeGrafter"/>
</dbReference>
<dbReference type="GO" id="GO:0001228">
    <property type="term" value="F:DNA-binding transcription activator activity, RNA polymerase II-specific"/>
    <property type="evidence" value="ECO:0007669"/>
    <property type="project" value="TreeGrafter"/>
</dbReference>
<dbReference type="GO" id="GO:0005634">
    <property type="term" value="C:nucleus"/>
    <property type="evidence" value="ECO:0007669"/>
    <property type="project" value="UniProtKB-UniRule"/>
</dbReference>
<dbReference type="PROSITE" id="PS50118">
    <property type="entry name" value="HMG_BOX_2"/>
    <property type="match status" value="1"/>
</dbReference>
<dbReference type="SMART" id="SM00398">
    <property type="entry name" value="HMG"/>
    <property type="match status" value="1"/>
</dbReference>
<dbReference type="Gene3D" id="1.10.30.10">
    <property type="entry name" value="High mobility group box domain"/>
    <property type="match status" value="1"/>
</dbReference>
<evidence type="ECO:0000256" key="1">
    <source>
        <dbReference type="ARBA" id="ARBA00023125"/>
    </source>
</evidence>
<keyword evidence="6" id="KW-1185">Reference proteome</keyword>
<evidence type="ECO:0000256" key="2">
    <source>
        <dbReference type="ARBA" id="ARBA00023163"/>
    </source>
</evidence>
<dbReference type="PANTHER" id="PTHR10270">
    <property type="entry name" value="SOX TRANSCRIPTION FACTOR"/>
    <property type="match status" value="1"/>
</dbReference>
<dbReference type="GO" id="GO:0030154">
    <property type="term" value="P:cell differentiation"/>
    <property type="evidence" value="ECO:0007669"/>
    <property type="project" value="TreeGrafter"/>
</dbReference>